<dbReference type="RefSeq" id="WP_167043936.1">
    <property type="nucleotide sequence ID" value="NZ_JAAOZB010000001.1"/>
</dbReference>
<keyword evidence="1" id="KW-1133">Transmembrane helix</keyword>
<dbReference type="AlphaFoldDB" id="A0A7W3PKN1"/>
<reference evidence="2 3" key="1">
    <citation type="submission" date="2020-07" db="EMBL/GenBank/DDBJ databases">
        <title>Sequencing the genomes of 1000 actinobacteria strains.</title>
        <authorList>
            <person name="Klenk H.-P."/>
        </authorList>
    </citation>
    <scope>NUCLEOTIDE SEQUENCE [LARGE SCALE GENOMIC DNA]</scope>
    <source>
        <strain evidence="2 3">DSM 27576</strain>
    </source>
</reference>
<feature type="transmembrane region" description="Helical" evidence="1">
    <location>
        <begin position="7"/>
        <end position="27"/>
    </location>
</feature>
<evidence type="ECO:0000313" key="3">
    <source>
        <dbReference type="Proteomes" id="UP000526083"/>
    </source>
</evidence>
<name>A0A7W3PKN1_9MICO</name>
<keyword evidence="3" id="KW-1185">Reference proteome</keyword>
<accession>A0A7W3PKN1</accession>
<sequence length="61" mass="6459">MNKGTVWTVVGVIAAIAIAWILVNILFSVLAVIFKLLVVAVVAVIVFFLLRAAFARGDSAS</sequence>
<protein>
    <submittedName>
        <fullName evidence="2">Uncharacterized protein YacL</fullName>
    </submittedName>
</protein>
<keyword evidence="1" id="KW-0812">Transmembrane</keyword>
<comment type="caution">
    <text evidence="2">The sequence shown here is derived from an EMBL/GenBank/DDBJ whole genome shotgun (WGS) entry which is preliminary data.</text>
</comment>
<dbReference type="Proteomes" id="UP000526083">
    <property type="component" value="Unassembled WGS sequence"/>
</dbReference>
<feature type="transmembrane region" description="Helical" evidence="1">
    <location>
        <begin position="33"/>
        <end position="54"/>
    </location>
</feature>
<evidence type="ECO:0000313" key="2">
    <source>
        <dbReference type="EMBL" id="MBA8815293.1"/>
    </source>
</evidence>
<dbReference type="EMBL" id="JACGWY010000001">
    <property type="protein sequence ID" value="MBA8815293.1"/>
    <property type="molecule type" value="Genomic_DNA"/>
</dbReference>
<proteinExistence type="predicted"/>
<organism evidence="2 3">
    <name type="scientific">Microbacterium halimionae</name>
    <dbReference type="NCBI Taxonomy" id="1526413"/>
    <lineage>
        <taxon>Bacteria</taxon>
        <taxon>Bacillati</taxon>
        <taxon>Actinomycetota</taxon>
        <taxon>Actinomycetes</taxon>
        <taxon>Micrococcales</taxon>
        <taxon>Microbacteriaceae</taxon>
        <taxon>Microbacterium</taxon>
    </lineage>
</organism>
<evidence type="ECO:0000256" key="1">
    <source>
        <dbReference type="SAM" id="Phobius"/>
    </source>
</evidence>
<keyword evidence="1" id="KW-0472">Membrane</keyword>
<gene>
    <name evidence="2" type="ORF">FHX48_000345</name>
</gene>